<dbReference type="GO" id="GO:0052855">
    <property type="term" value="F:ADP-dependent NAD(P)H-hydrate dehydratase activity"/>
    <property type="evidence" value="ECO:0007669"/>
    <property type="project" value="UniProtKB-UniRule"/>
</dbReference>
<name>M6U370_9LEPT</name>
<evidence type="ECO:0000256" key="15">
    <source>
        <dbReference type="ARBA" id="ARBA00048238"/>
    </source>
</evidence>
<evidence type="ECO:0000256" key="8">
    <source>
        <dbReference type="ARBA" id="ARBA00022857"/>
    </source>
</evidence>
<comment type="catalytic activity">
    <reaction evidence="1 17">
        <text>(6R)-NADHX = (6S)-NADHX</text>
        <dbReference type="Rhea" id="RHEA:32215"/>
        <dbReference type="ChEBI" id="CHEBI:64074"/>
        <dbReference type="ChEBI" id="CHEBI:64075"/>
        <dbReference type="EC" id="5.1.99.6"/>
    </reaction>
</comment>
<dbReference type="Gene3D" id="3.40.50.10260">
    <property type="entry name" value="YjeF N-terminal domain"/>
    <property type="match status" value="1"/>
</dbReference>
<keyword evidence="13" id="KW-0511">Multifunctional enzyme</keyword>
<dbReference type="PANTHER" id="PTHR12592:SF0">
    <property type="entry name" value="ATP-DEPENDENT (S)-NAD(P)H-HYDRATE DEHYDRATASE"/>
    <property type="match status" value="1"/>
</dbReference>
<evidence type="ECO:0000256" key="14">
    <source>
        <dbReference type="ARBA" id="ARBA00025153"/>
    </source>
</evidence>
<evidence type="ECO:0000256" key="18">
    <source>
        <dbReference type="SAM" id="MobiDB-lite"/>
    </source>
</evidence>
<comment type="similarity">
    <text evidence="3 17">In the N-terminal section; belongs to the NnrE/AIBP family.</text>
</comment>
<dbReference type="EC" id="5.1.99.6" evidence="17"/>
<evidence type="ECO:0000259" key="19">
    <source>
        <dbReference type="PROSITE" id="PS51383"/>
    </source>
</evidence>
<dbReference type="GO" id="GO:0046872">
    <property type="term" value="F:metal ion binding"/>
    <property type="evidence" value="ECO:0007669"/>
    <property type="project" value="UniProtKB-UniRule"/>
</dbReference>
<keyword evidence="10 17" id="KW-0520">NAD</keyword>
<dbReference type="PROSITE" id="PS51383">
    <property type="entry name" value="YJEF_C_3"/>
    <property type="match status" value="1"/>
</dbReference>
<evidence type="ECO:0000313" key="22">
    <source>
        <dbReference type="Proteomes" id="UP000012153"/>
    </source>
</evidence>
<dbReference type="PROSITE" id="PS51385">
    <property type="entry name" value="YJEF_N"/>
    <property type="match status" value="1"/>
</dbReference>
<sequence length="587" mass="65290">MEIKFFEYSESLFDDKESRDLDRNTIFSSGISGSHFMGFAAISVYQKFRKQILSFDRIQVLCGNGNNGGDGLALSFFLIQEGIKPTVYLKDGSLSEESKFYKDAFLNSGGNILPLEDFQIFSGNESLFLVDALLGTGFRFPLKSPFDLVISKIQKSKQNNPKNVFILSIDSVSGFQVDLPIPFEADALSEIGIKKWKNRFLPNKVRKTFHRIGFPVSKNFYFQHKDNSFQFTILNPVDSSFKSTPTETPDTLAPKNKTFSENQKDILSPLEISFESSQREKLKVGTPKNDINSLESETQKSESKTSSPVLISNEILKPIQTGKILWNPIPFKILKKSLKRNEDSHKYKNGSLVVVGGSKGMSGAALSALLAFHELGGGISLLLTPYEKTVREVLKKDPSLMVDSIPDNDKFLSHSFVHKTSVLLLGPGLKSDECPKFVLPEEKFCVLDAGAIQAFANVVLHDKVLITPHTGELEILLNSKIKSIDQGISLAKEYTHNYNVNILWKRHSSFLIDTNGIVYLWEKPEPKLAVMGTGDLLAGILAFYFSRGFGVCNAVHLSFSLLTRAAQKSKGFPTASKIRKLLLQGGN</sequence>
<evidence type="ECO:0000256" key="11">
    <source>
        <dbReference type="ARBA" id="ARBA00023235"/>
    </source>
</evidence>
<dbReference type="SUPFAM" id="SSF53613">
    <property type="entry name" value="Ribokinase-like"/>
    <property type="match status" value="1"/>
</dbReference>
<dbReference type="EC" id="4.2.1.136" evidence="17"/>
<dbReference type="InterPro" id="IPR036652">
    <property type="entry name" value="YjeF_N_dom_sf"/>
</dbReference>
<dbReference type="AlphaFoldDB" id="M6U370"/>
<evidence type="ECO:0000256" key="3">
    <source>
        <dbReference type="ARBA" id="ARBA00006001"/>
    </source>
</evidence>
<evidence type="ECO:0000256" key="9">
    <source>
        <dbReference type="ARBA" id="ARBA00022958"/>
    </source>
</evidence>
<protein>
    <recommendedName>
        <fullName evidence="17">Bifunctional NAD(P)H-hydrate repair enzyme</fullName>
    </recommendedName>
    <alternativeName>
        <fullName evidence="17">Nicotinamide nucleotide repair protein</fullName>
    </alternativeName>
    <domain>
        <recommendedName>
            <fullName evidence="17">ADP-dependent (S)-NAD(P)H-hydrate dehydratase</fullName>
            <ecNumber evidence="17">4.2.1.136</ecNumber>
        </recommendedName>
        <alternativeName>
            <fullName evidence="17">ADP-dependent NAD(P)HX dehydratase</fullName>
        </alternativeName>
    </domain>
    <domain>
        <recommendedName>
            <fullName evidence="17">NAD(P)H-hydrate epimerase</fullName>
            <ecNumber evidence="17">5.1.99.6</ecNumber>
        </recommendedName>
    </domain>
</protein>
<keyword evidence="9 17" id="KW-0630">Potassium</keyword>
<accession>M6U370</accession>
<dbReference type="InterPro" id="IPR000631">
    <property type="entry name" value="CARKD"/>
</dbReference>
<comment type="cofactor">
    <cofactor evidence="17">
        <name>K(+)</name>
        <dbReference type="ChEBI" id="CHEBI:29103"/>
    </cofactor>
    <text evidence="17">Binds 1 potassium ion per subunit.</text>
</comment>
<evidence type="ECO:0000256" key="1">
    <source>
        <dbReference type="ARBA" id="ARBA00000013"/>
    </source>
</evidence>
<proteinExistence type="inferred from homology"/>
<comment type="function">
    <text evidence="14 17">Bifunctional enzyme that catalyzes the epimerization of the S- and R-forms of NAD(P)HX and the dehydration of the S-form of NAD(P)HX at the expense of ADP, which is converted to AMP. This allows the repair of both epimers of NAD(P)HX, a damaged form of NAD(P)H that is a result of enzymatic or heat-dependent hydration.</text>
</comment>
<feature type="region of interest" description="Disordered" evidence="18">
    <location>
        <begin position="278"/>
        <end position="307"/>
    </location>
</feature>
<evidence type="ECO:0000256" key="4">
    <source>
        <dbReference type="ARBA" id="ARBA00009524"/>
    </source>
</evidence>
<dbReference type="FunFam" id="3.40.1190.20:FF:000107">
    <property type="entry name" value="Bifunctional NAD(P)H-hydrate repair enzyme"/>
    <property type="match status" value="1"/>
</dbReference>
<keyword evidence="7 17" id="KW-0067">ATP-binding</keyword>
<comment type="catalytic activity">
    <reaction evidence="16 17">
        <text>(6S)-NADPHX + ADP = AMP + phosphate + NADPH + H(+)</text>
        <dbReference type="Rhea" id="RHEA:32235"/>
        <dbReference type="ChEBI" id="CHEBI:15378"/>
        <dbReference type="ChEBI" id="CHEBI:43474"/>
        <dbReference type="ChEBI" id="CHEBI:57783"/>
        <dbReference type="ChEBI" id="CHEBI:64076"/>
        <dbReference type="ChEBI" id="CHEBI:456215"/>
        <dbReference type="ChEBI" id="CHEBI:456216"/>
        <dbReference type="EC" id="4.2.1.136"/>
    </reaction>
</comment>
<dbReference type="Proteomes" id="UP000012153">
    <property type="component" value="Unassembled WGS sequence"/>
</dbReference>
<evidence type="ECO:0000256" key="7">
    <source>
        <dbReference type="ARBA" id="ARBA00022840"/>
    </source>
</evidence>
<reference evidence="21 22" key="1">
    <citation type="submission" date="2013-01" db="EMBL/GenBank/DDBJ databases">
        <authorList>
            <person name="Harkins D.M."/>
            <person name="Durkin A.S."/>
            <person name="Brinkac L.M."/>
            <person name="Haft D.H."/>
            <person name="Selengut J.D."/>
            <person name="Sanka R."/>
            <person name="DePew J."/>
            <person name="Purushe J."/>
            <person name="Matthias M.A."/>
            <person name="Vinetz J.M."/>
            <person name="Sutton G.G."/>
            <person name="Nierman W.C."/>
            <person name="Fouts D.E."/>
        </authorList>
    </citation>
    <scope>NUCLEOTIDE SEQUENCE [LARGE SCALE GENOMIC DNA]</scope>
    <source>
        <strain evidence="21 22">ZUN142</strain>
    </source>
</reference>
<dbReference type="Pfam" id="PF03853">
    <property type="entry name" value="YjeF_N"/>
    <property type="match status" value="1"/>
</dbReference>
<dbReference type="InterPro" id="IPR030677">
    <property type="entry name" value="Nnr"/>
</dbReference>
<keyword evidence="11 17" id="KW-0413">Isomerase</keyword>
<dbReference type="InterPro" id="IPR004443">
    <property type="entry name" value="YjeF_N_dom"/>
</dbReference>
<dbReference type="InterPro" id="IPR029056">
    <property type="entry name" value="Ribokinase-like"/>
</dbReference>
<organism evidence="21 22">
    <name type="scientific">Leptospira noguchii serovar Autumnalis str. ZUN142</name>
    <dbReference type="NCBI Taxonomy" id="1085540"/>
    <lineage>
        <taxon>Bacteria</taxon>
        <taxon>Pseudomonadati</taxon>
        <taxon>Spirochaetota</taxon>
        <taxon>Spirochaetia</taxon>
        <taxon>Leptospirales</taxon>
        <taxon>Leptospiraceae</taxon>
        <taxon>Leptospira</taxon>
    </lineage>
</organism>
<evidence type="ECO:0000256" key="6">
    <source>
        <dbReference type="ARBA" id="ARBA00022741"/>
    </source>
</evidence>
<dbReference type="GO" id="GO:0052856">
    <property type="term" value="F:NAD(P)HX epimerase activity"/>
    <property type="evidence" value="ECO:0007669"/>
    <property type="project" value="UniProtKB-EC"/>
</dbReference>
<keyword evidence="5 17" id="KW-0479">Metal-binding</keyword>
<dbReference type="SUPFAM" id="SSF64153">
    <property type="entry name" value="YjeF N-terminal domain-like"/>
    <property type="match status" value="1"/>
</dbReference>
<dbReference type="CDD" id="cd01171">
    <property type="entry name" value="YXKO-related"/>
    <property type="match status" value="1"/>
</dbReference>
<dbReference type="RefSeq" id="WP_004441097.1">
    <property type="nucleotide sequence ID" value="NZ_AHOP02000054.1"/>
</dbReference>
<keyword evidence="6 17" id="KW-0547">Nucleotide-binding</keyword>
<evidence type="ECO:0000256" key="12">
    <source>
        <dbReference type="ARBA" id="ARBA00023239"/>
    </source>
</evidence>
<evidence type="ECO:0000313" key="21">
    <source>
        <dbReference type="EMBL" id="EMO39482.1"/>
    </source>
</evidence>
<comment type="caution">
    <text evidence="21">The sequence shown here is derived from an EMBL/GenBank/DDBJ whole genome shotgun (WGS) entry which is preliminary data.</text>
</comment>
<evidence type="ECO:0000259" key="20">
    <source>
        <dbReference type="PROSITE" id="PS51385"/>
    </source>
</evidence>
<dbReference type="Gene3D" id="3.40.1190.20">
    <property type="match status" value="1"/>
</dbReference>
<evidence type="ECO:0000256" key="13">
    <source>
        <dbReference type="ARBA" id="ARBA00023268"/>
    </source>
</evidence>
<feature type="domain" description="YjeF N-terminal" evidence="20">
    <location>
        <begin position="18"/>
        <end position="220"/>
    </location>
</feature>
<keyword evidence="12 17" id="KW-0456">Lyase</keyword>
<keyword evidence="8 17" id="KW-0521">NADP</keyword>
<evidence type="ECO:0000256" key="17">
    <source>
        <dbReference type="PIRNR" id="PIRNR017184"/>
    </source>
</evidence>
<evidence type="ECO:0000256" key="16">
    <source>
        <dbReference type="ARBA" id="ARBA00049209"/>
    </source>
</evidence>
<feature type="domain" description="YjeF C-terminal" evidence="19">
    <location>
        <begin position="329"/>
        <end position="587"/>
    </location>
</feature>
<comment type="catalytic activity">
    <reaction evidence="15 17">
        <text>(6S)-NADHX + ADP = AMP + phosphate + NADH + H(+)</text>
        <dbReference type="Rhea" id="RHEA:32223"/>
        <dbReference type="ChEBI" id="CHEBI:15378"/>
        <dbReference type="ChEBI" id="CHEBI:43474"/>
        <dbReference type="ChEBI" id="CHEBI:57945"/>
        <dbReference type="ChEBI" id="CHEBI:64074"/>
        <dbReference type="ChEBI" id="CHEBI:456215"/>
        <dbReference type="ChEBI" id="CHEBI:456216"/>
        <dbReference type="EC" id="4.2.1.136"/>
    </reaction>
</comment>
<dbReference type="Pfam" id="PF01256">
    <property type="entry name" value="Carb_kinase"/>
    <property type="match status" value="1"/>
</dbReference>
<evidence type="ECO:0000256" key="5">
    <source>
        <dbReference type="ARBA" id="ARBA00022723"/>
    </source>
</evidence>
<dbReference type="GO" id="GO:0005524">
    <property type="term" value="F:ATP binding"/>
    <property type="evidence" value="ECO:0007669"/>
    <property type="project" value="UniProtKB-UniRule"/>
</dbReference>
<evidence type="ECO:0000256" key="10">
    <source>
        <dbReference type="ARBA" id="ARBA00023027"/>
    </source>
</evidence>
<comment type="catalytic activity">
    <reaction evidence="2 17">
        <text>(6R)-NADPHX = (6S)-NADPHX</text>
        <dbReference type="Rhea" id="RHEA:32227"/>
        <dbReference type="ChEBI" id="CHEBI:64076"/>
        <dbReference type="ChEBI" id="CHEBI:64077"/>
        <dbReference type="EC" id="5.1.99.6"/>
    </reaction>
</comment>
<evidence type="ECO:0000256" key="2">
    <source>
        <dbReference type="ARBA" id="ARBA00000909"/>
    </source>
</evidence>
<comment type="similarity">
    <text evidence="4 17">In the C-terminal section; belongs to the NnrD/CARKD family.</text>
</comment>
<dbReference type="GO" id="GO:0110051">
    <property type="term" value="P:metabolite repair"/>
    <property type="evidence" value="ECO:0007669"/>
    <property type="project" value="TreeGrafter"/>
</dbReference>
<gene>
    <name evidence="21" type="ORF">LEP1GSC186_1143</name>
</gene>
<dbReference type="EMBL" id="AHOP02000054">
    <property type="protein sequence ID" value="EMO39482.1"/>
    <property type="molecule type" value="Genomic_DNA"/>
</dbReference>
<dbReference type="PANTHER" id="PTHR12592">
    <property type="entry name" value="ATP-DEPENDENT (S)-NAD(P)H-HYDRATE DEHYDRATASE FAMILY MEMBER"/>
    <property type="match status" value="1"/>
</dbReference>
<dbReference type="PIRSF" id="PIRSF017184">
    <property type="entry name" value="Nnr"/>
    <property type="match status" value="1"/>
</dbReference>